<feature type="transmembrane region" description="Helical" evidence="3">
    <location>
        <begin position="194"/>
        <end position="212"/>
    </location>
</feature>
<feature type="transmembrane region" description="Helical" evidence="3">
    <location>
        <begin position="63"/>
        <end position="84"/>
    </location>
</feature>
<keyword evidence="5" id="KW-0378">Hydrolase</keyword>
<organism evidence="5 6">
    <name type="scientific">Engelhardtia mirabilis</name>
    <dbReference type="NCBI Taxonomy" id="2528011"/>
    <lineage>
        <taxon>Bacteria</taxon>
        <taxon>Pseudomonadati</taxon>
        <taxon>Planctomycetota</taxon>
        <taxon>Planctomycetia</taxon>
        <taxon>Planctomycetia incertae sedis</taxon>
        <taxon>Engelhardtia</taxon>
    </lineage>
</organism>
<keyword evidence="6" id="KW-1185">Reference proteome</keyword>
<dbReference type="GO" id="GO:0004065">
    <property type="term" value="F:arylsulfatase activity"/>
    <property type="evidence" value="ECO:0007669"/>
    <property type="project" value="TreeGrafter"/>
</dbReference>
<evidence type="ECO:0000313" key="5">
    <source>
        <dbReference type="EMBL" id="QDU67801.1"/>
    </source>
</evidence>
<gene>
    <name evidence="5" type="primary">betC_17</name>
    <name evidence="5" type="ORF">Pla133_28900</name>
</gene>
<accession>A0A518BLF4</accession>
<comment type="similarity">
    <text evidence="1">Belongs to the sulfatase family.</text>
</comment>
<feature type="domain" description="Sulfatase N-terminal" evidence="4">
    <location>
        <begin position="286"/>
        <end position="594"/>
    </location>
</feature>
<dbReference type="EC" id="3.1.6.6" evidence="5"/>
<dbReference type="Gene3D" id="3.40.720.10">
    <property type="entry name" value="Alkaline Phosphatase, subunit A"/>
    <property type="match status" value="2"/>
</dbReference>
<keyword evidence="3" id="KW-0812">Transmembrane</keyword>
<dbReference type="InterPro" id="IPR017850">
    <property type="entry name" value="Alkaline_phosphatase_core_sf"/>
</dbReference>
<dbReference type="Pfam" id="PF00884">
    <property type="entry name" value="Sulfatase"/>
    <property type="match status" value="1"/>
</dbReference>
<dbReference type="KEGG" id="pbap:Pla133_28900"/>
<feature type="transmembrane region" description="Helical" evidence="3">
    <location>
        <begin position="162"/>
        <end position="182"/>
    </location>
</feature>
<feature type="transmembrane region" description="Helical" evidence="3">
    <location>
        <begin position="233"/>
        <end position="251"/>
    </location>
</feature>
<evidence type="ECO:0000256" key="2">
    <source>
        <dbReference type="SAM" id="MobiDB-lite"/>
    </source>
</evidence>
<feature type="transmembrane region" description="Helical" evidence="3">
    <location>
        <begin position="128"/>
        <end position="150"/>
    </location>
</feature>
<dbReference type="Proteomes" id="UP000316921">
    <property type="component" value="Chromosome"/>
</dbReference>
<evidence type="ECO:0000256" key="3">
    <source>
        <dbReference type="SAM" id="Phobius"/>
    </source>
</evidence>
<keyword evidence="3" id="KW-0472">Membrane</keyword>
<dbReference type="InterPro" id="IPR050738">
    <property type="entry name" value="Sulfatase"/>
</dbReference>
<dbReference type="GO" id="GO:0047753">
    <property type="term" value="F:choline-sulfatase activity"/>
    <property type="evidence" value="ECO:0007669"/>
    <property type="project" value="UniProtKB-EC"/>
</dbReference>
<evidence type="ECO:0000256" key="1">
    <source>
        <dbReference type="ARBA" id="ARBA00008779"/>
    </source>
</evidence>
<evidence type="ECO:0000313" key="6">
    <source>
        <dbReference type="Proteomes" id="UP000316921"/>
    </source>
</evidence>
<evidence type="ECO:0000259" key="4">
    <source>
        <dbReference type="Pfam" id="PF00884"/>
    </source>
</evidence>
<dbReference type="PANTHER" id="PTHR42693">
    <property type="entry name" value="ARYLSULFATASE FAMILY MEMBER"/>
    <property type="match status" value="1"/>
</dbReference>
<dbReference type="SUPFAM" id="SSF53649">
    <property type="entry name" value="Alkaline phosphatase-like"/>
    <property type="match status" value="1"/>
</dbReference>
<feature type="compositionally biased region" description="Low complexity" evidence="2">
    <location>
        <begin position="266"/>
        <end position="282"/>
    </location>
</feature>
<dbReference type="AlphaFoldDB" id="A0A518BLF4"/>
<sequence length="736" mass="79676">MPLLAPALRTAVRSASLAFLIGGLVAAVEITRAIHVLEFQAGPPSSMGDRLTAWLLRAGLEGVGWGLVVFVLALTAGVLARTRAADDLERADRSRGLFVLLATSLGIFAVYGSYYGREFVPFLTPLSLTLYDLAGTVGILVAGLVLVRVARWLSAARRPTHTALGAGASLALVVSAVCVEEARLRGPGGPAGKLALAGGAVLLAIPVAILATRLLMAVLPEPQGVDRRPSSRLGRAAVLASAACLAVGVLLSRPGPAQLDKHSKASARSAGDPAAAASAPAGPERPNVVYVVVDTLRADALSCYGYPRPTTPVLDAIAGEGTRFADFSSAAPWTKPSTATLLTGLYPGRHGALFHGASVRIPKGERSLAEVFRDAGYRTAGFVTNPNVKRVFGFDRGFDDFFDSPVEDTLRRASIRASWIGALASALSRHQFNWKYENDVRQLNRHVRRWLDVQGDEPYFLYLHYIDPHAPYAPPAEFRRMFENDHGIVLHNERKRLVGRDLYDAEIRYADTGLGELIETLRGLGKWDETLFVLTSDHGEEWFEFDEQGHGYSLYQPVVGVPLIMHGPGVAAGLVVDTPVQMVDLPATVCDLAGLGIEQLGDGKSFAAATTDAAWTDRELLFLENEFAMAQTASDDFVHTGLRQGKWKLVHTLRSKFRPSSRGYPTEELFDLEADPHERENLYNDPRFESVVEELEQALADHLEFLETKGLRGQALDGEVDAATEQQLRALGYMGD</sequence>
<feature type="transmembrane region" description="Helical" evidence="3">
    <location>
        <begin position="96"/>
        <end position="116"/>
    </location>
</feature>
<reference evidence="5 6" key="1">
    <citation type="submission" date="2019-02" db="EMBL/GenBank/DDBJ databases">
        <title>Deep-cultivation of Planctomycetes and their phenomic and genomic characterization uncovers novel biology.</title>
        <authorList>
            <person name="Wiegand S."/>
            <person name="Jogler M."/>
            <person name="Boedeker C."/>
            <person name="Pinto D."/>
            <person name="Vollmers J."/>
            <person name="Rivas-Marin E."/>
            <person name="Kohn T."/>
            <person name="Peeters S.H."/>
            <person name="Heuer A."/>
            <person name="Rast P."/>
            <person name="Oberbeckmann S."/>
            <person name="Bunk B."/>
            <person name="Jeske O."/>
            <person name="Meyerdierks A."/>
            <person name="Storesund J.E."/>
            <person name="Kallscheuer N."/>
            <person name="Luecker S."/>
            <person name="Lage O.M."/>
            <person name="Pohl T."/>
            <person name="Merkel B.J."/>
            <person name="Hornburger P."/>
            <person name="Mueller R.-W."/>
            <person name="Bruemmer F."/>
            <person name="Labrenz M."/>
            <person name="Spormann A.M."/>
            <person name="Op den Camp H."/>
            <person name="Overmann J."/>
            <person name="Amann R."/>
            <person name="Jetten M.S.M."/>
            <person name="Mascher T."/>
            <person name="Medema M.H."/>
            <person name="Devos D.P."/>
            <person name="Kaster A.-K."/>
            <person name="Ovreas L."/>
            <person name="Rohde M."/>
            <person name="Galperin M.Y."/>
            <person name="Jogler C."/>
        </authorList>
    </citation>
    <scope>NUCLEOTIDE SEQUENCE [LARGE SCALE GENOMIC DNA]</scope>
    <source>
        <strain evidence="5 6">Pla133</strain>
    </source>
</reference>
<dbReference type="PANTHER" id="PTHR42693:SF33">
    <property type="entry name" value="ARYLSULFATASE"/>
    <property type="match status" value="1"/>
</dbReference>
<dbReference type="InterPro" id="IPR000917">
    <property type="entry name" value="Sulfatase_N"/>
</dbReference>
<protein>
    <submittedName>
        <fullName evidence="5">Choline-sulfatase</fullName>
        <ecNumber evidence="5">3.1.6.6</ecNumber>
    </submittedName>
</protein>
<feature type="region of interest" description="Disordered" evidence="2">
    <location>
        <begin position="258"/>
        <end position="282"/>
    </location>
</feature>
<dbReference type="CDD" id="cd16148">
    <property type="entry name" value="sulfatase_like"/>
    <property type="match status" value="1"/>
</dbReference>
<name>A0A518BLF4_9BACT</name>
<dbReference type="RefSeq" id="WP_145066282.1">
    <property type="nucleotide sequence ID" value="NZ_CP036287.1"/>
</dbReference>
<proteinExistence type="inferred from homology"/>
<dbReference type="EMBL" id="CP036287">
    <property type="protein sequence ID" value="QDU67801.1"/>
    <property type="molecule type" value="Genomic_DNA"/>
</dbReference>
<keyword evidence="3" id="KW-1133">Transmembrane helix</keyword>